<dbReference type="Proteomes" id="UP000241229">
    <property type="component" value="Unassembled WGS sequence"/>
</dbReference>
<organism evidence="2 3">
    <name type="scientific">Kumtagia ephedrae</name>
    <dbReference type="NCBI Taxonomy" id="2116701"/>
    <lineage>
        <taxon>Bacteria</taxon>
        <taxon>Pseudomonadati</taxon>
        <taxon>Pseudomonadota</taxon>
        <taxon>Alphaproteobacteria</taxon>
        <taxon>Hyphomicrobiales</taxon>
        <taxon>Phyllobacteriaceae</taxon>
        <taxon>Kumtagia</taxon>
    </lineage>
</organism>
<reference evidence="2 3" key="1">
    <citation type="submission" date="2018-03" db="EMBL/GenBank/DDBJ databases">
        <title>The draft genome of Mesorhizobium sp. 6GN-30.</title>
        <authorList>
            <person name="Liu L."/>
            <person name="Li L."/>
            <person name="Wang T."/>
            <person name="Zhang X."/>
            <person name="Liang L."/>
        </authorList>
    </citation>
    <scope>NUCLEOTIDE SEQUENCE [LARGE SCALE GENOMIC DNA]</scope>
    <source>
        <strain evidence="2 3">6GN30</strain>
    </source>
</reference>
<proteinExistence type="predicted"/>
<dbReference type="EMBL" id="PXYK01000005">
    <property type="protein sequence ID" value="PSJ63358.1"/>
    <property type="molecule type" value="Genomic_DNA"/>
</dbReference>
<evidence type="ECO:0000256" key="1">
    <source>
        <dbReference type="SAM" id="MobiDB-lite"/>
    </source>
</evidence>
<accession>A0A2P7SLJ1</accession>
<evidence type="ECO:0008006" key="4">
    <source>
        <dbReference type="Google" id="ProtNLM"/>
    </source>
</evidence>
<dbReference type="RefSeq" id="WP_106771421.1">
    <property type="nucleotide sequence ID" value="NZ_PXYK01000005.1"/>
</dbReference>
<dbReference type="OrthoDB" id="8294122at2"/>
<feature type="region of interest" description="Disordered" evidence="1">
    <location>
        <begin position="1"/>
        <end position="22"/>
    </location>
</feature>
<evidence type="ECO:0000313" key="2">
    <source>
        <dbReference type="EMBL" id="PSJ63358.1"/>
    </source>
</evidence>
<keyword evidence="3" id="KW-1185">Reference proteome</keyword>
<gene>
    <name evidence="2" type="ORF">C7I84_06900</name>
</gene>
<sequence>MSNHPSPALRTGANDAGSPGRPASLATIIARIEEAVDAETAGLRSDRDFDLASSNARKSRHLYELTRAMKGVGEAEALAEHRDGLTRLRDKLARNEATIRAHLSAVNEVATLMRDVIRKAEADGTYSASEFGYGT</sequence>
<dbReference type="AlphaFoldDB" id="A0A2P7SLJ1"/>
<comment type="caution">
    <text evidence="2">The sequence shown here is derived from an EMBL/GenBank/DDBJ whole genome shotgun (WGS) entry which is preliminary data.</text>
</comment>
<protein>
    <recommendedName>
        <fullName evidence="4">Flagellar protein FlgN</fullName>
    </recommendedName>
</protein>
<name>A0A2P7SLJ1_9HYPH</name>
<evidence type="ECO:0000313" key="3">
    <source>
        <dbReference type="Proteomes" id="UP000241229"/>
    </source>
</evidence>